<feature type="transmembrane region" description="Helical" evidence="8">
    <location>
        <begin position="38"/>
        <end position="59"/>
    </location>
</feature>
<dbReference type="CDD" id="cd14978">
    <property type="entry name" value="7tmA_FMRFamide_R-like"/>
    <property type="match status" value="1"/>
</dbReference>
<keyword evidence="3 8" id="KW-1133">Transmembrane helix</keyword>
<comment type="subcellular location">
    <subcellularLocation>
        <location evidence="1">Membrane</location>
        <topology evidence="1">Multi-pass membrane protein</topology>
    </subcellularLocation>
</comment>
<evidence type="ECO:0000259" key="9">
    <source>
        <dbReference type="PROSITE" id="PS50262"/>
    </source>
</evidence>
<dbReference type="PRINTS" id="PR00237">
    <property type="entry name" value="GPCRRHODOPSN"/>
</dbReference>
<evidence type="ECO:0000256" key="4">
    <source>
        <dbReference type="ARBA" id="ARBA00023040"/>
    </source>
</evidence>
<evidence type="ECO:0000256" key="3">
    <source>
        <dbReference type="ARBA" id="ARBA00022989"/>
    </source>
</evidence>
<dbReference type="PANTHER" id="PTHR24243:SF230">
    <property type="entry name" value="G-PROTEIN COUPLED RECEPTORS FAMILY 1 PROFILE DOMAIN-CONTAINING PROTEIN"/>
    <property type="match status" value="1"/>
</dbReference>
<evidence type="ECO:0000256" key="2">
    <source>
        <dbReference type="ARBA" id="ARBA00022692"/>
    </source>
</evidence>
<keyword evidence="4" id="KW-0297">G-protein coupled receptor</keyword>
<dbReference type="InterPro" id="IPR017452">
    <property type="entry name" value="GPCR_Rhodpsn_7TM"/>
</dbReference>
<keyword evidence="7" id="KW-0807">Transducer</keyword>
<dbReference type="AlphaFoldDB" id="A0AA89BU36"/>
<dbReference type="GO" id="GO:0004930">
    <property type="term" value="F:G protein-coupled receptor activity"/>
    <property type="evidence" value="ECO:0007669"/>
    <property type="project" value="UniProtKB-KW"/>
</dbReference>
<keyword evidence="5 8" id="KW-0472">Membrane</keyword>
<dbReference type="GO" id="GO:0005886">
    <property type="term" value="C:plasma membrane"/>
    <property type="evidence" value="ECO:0007669"/>
    <property type="project" value="TreeGrafter"/>
</dbReference>
<evidence type="ECO:0000313" key="10">
    <source>
        <dbReference type="EMBL" id="KAK3095955.1"/>
    </source>
</evidence>
<evidence type="ECO:0000313" key="11">
    <source>
        <dbReference type="Proteomes" id="UP001186944"/>
    </source>
</evidence>
<evidence type="ECO:0000256" key="8">
    <source>
        <dbReference type="SAM" id="Phobius"/>
    </source>
</evidence>
<feature type="transmembrane region" description="Helical" evidence="8">
    <location>
        <begin position="253"/>
        <end position="276"/>
    </location>
</feature>
<dbReference type="PANTHER" id="PTHR24243">
    <property type="entry name" value="G-PROTEIN COUPLED RECEPTOR"/>
    <property type="match status" value="1"/>
</dbReference>
<dbReference type="Gene3D" id="1.20.1070.10">
    <property type="entry name" value="Rhodopsin 7-helix transmembrane proteins"/>
    <property type="match status" value="1"/>
</dbReference>
<feature type="transmembrane region" description="Helical" evidence="8">
    <location>
        <begin position="107"/>
        <end position="128"/>
    </location>
</feature>
<evidence type="ECO:0000256" key="6">
    <source>
        <dbReference type="ARBA" id="ARBA00023170"/>
    </source>
</evidence>
<evidence type="ECO:0000256" key="1">
    <source>
        <dbReference type="ARBA" id="ARBA00004141"/>
    </source>
</evidence>
<dbReference type="EMBL" id="VSWD01000008">
    <property type="protein sequence ID" value="KAK3095955.1"/>
    <property type="molecule type" value="Genomic_DNA"/>
</dbReference>
<protein>
    <recommendedName>
        <fullName evidence="9">G-protein coupled receptors family 1 profile domain-containing protein</fullName>
    </recommendedName>
</protein>
<accession>A0AA89BU36</accession>
<name>A0AA89BU36_PINIB</name>
<proteinExistence type="predicted"/>
<feature type="transmembrane region" description="Helical" evidence="8">
    <location>
        <begin position="140"/>
        <end position="164"/>
    </location>
</feature>
<sequence>FLPRMLSMDTENGTTSRMLESEFKANDPAEFTIVIRQFVLPIICFFGLFGNTLSVSTFLRNSMRDNSCSVLLATRSISDNGFLLTLFIVWLDFVNIRIVHLNGVCQLVLFMSYVCSFMSVWCVVFVTIENYIRICHPTKVPILCTTKIAFGSVILGLFLSFLMYNFPIWTAGVRSHDGRSYCMTKERFSNVEHAVTYLDTVFTLIVPLALILFFMAMILVSSMEARRRQSRLQTQRLSVVSELRRPVSPHSKVTRLLFAVTVAFIILHTPSHVIRLKAIIQNIIGANYATSDTDRILQQLFLVLYYLNYSVNIVIYLLCGQNFRNIMCDTYCVRCNSNTDVVSHVDREDSEAKSRKLIPEDDREASTV</sequence>
<evidence type="ECO:0000256" key="7">
    <source>
        <dbReference type="ARBA" id="ARBA00023224"/>
    </source>
</evidence>
<feature type="transmembrane region" description="Helical" evidence="8">
    <location>
        <begin position="80"/>
        <end position="101"/>
    </location>
</feature>
<keyword evidence="11" id="KW-1185">Reference proteome</keyword>
<feature type="transmembrane region" description="Helical" evidence="8">
    <location>
        <begin position="296"/>
        <end position="319"/>
    </location>
</feature>
<keyword evidence="2 8" id="KW-0812">Transmembrane</keyword>
<feature type="transmembrane region" description="Helical" evidence="8">
    <location>
        <begin position="201"/>
        <end position="221"/>
    </location>
</feature>
<reference evidence="10" key="1">
    <citation type="submission" date="2019-08" db="EMBL/GenBank/DDBJ databases">
        <title>The improved chromosome-level genome for the pearl oyster Pinctada fucata martensii using PacBio sequencing and Hi-C.</title>
        <authorList>
            <person name="Zheng Z."/>
        </authorList>
    </citation>
    <scope>NUCLEOTIDE SEQUENCE</scope>
    <source>
        <strain evidence="10">ZZ-2019</strain>
        <tissue evidence="10">Adductor muscle</tissue>
    </source>
</reference>
<dbReference type="Proteomes" id="UP001186944">
    <property type="component" value="Unassembled WGS sequence"/>
</dbReference>
<feature type="non-terminal residue" evidence="10">
    <location>
        <position position="1"/>
    </location>
</feature>
<dbReference type="SUPFAM" id="SSF81321">
    <property type="entry name" value="Family A G protein-coupled receptor-like"/>
    <property type="match status" value="1"/>
</dbReference>
<keyword evidence="6" id="KW-0675">Receptor</keyword>
<dbReference type="PROSITE" id="PS50262">
    <property type="entry name" value="G_PROTEIN_RECEP_F1_2"/>
    <property type="match status" value="1"/>
</dbReference>
<comment type="caution">
    <text evidence="10">The sequence shown here is derived from an EMBL/GenBank/DDBJ whole genome shotgun (WGS) entry which is preliminary data.</text>
</comment>
<feature type="domain" description="G-protein coupled receptors family 1 profile" evidence="9">
    <location>
        <begin position="50"/>
        <end position="316"/>
    </location>
</feature>
<organism evidence="10 11">
    <name type="scientific">Pinctada imbricata</name>
    <name type="common">Atlantic pearl-oyster</name>
    <name type="synonym">Pinctada martensii</name>
    <dbReference type="NCBI Taxonomy" id="66713"/>
    <lineage>
        <taxon>Eukaryota</taxon>
        <taxon>Metazoa</taxon>
        <taxon>Spiralia</taxon>
        <taxon>Lophotrochozoa</taxon>
        <taxon>Mollusca</taxon>
        <taxon>Bivalvia</taxon>
        <taxon>Autobranchia</taxon>
        <taxon>Pteriomorphia</taxon>
        <taxon>Pterioida</taxon>
        <taxon>Pterioidea</taxon>
        <taxon>Pteriidae</taxon>
        <taxon>Pinctada</taxon>
    </lineage>
</organism>
<dbReference type="InterPro" id="IPR000276">
    <property type="entry name" value="GPCR_Rhodpsn"/>
</dbReference>
<evidence type="ECO:0000256" key="5">
    <source>
        <dbReference type="ARBA" id="ARBA00023136"/>
    </source>
</evidence>
<dbReference type="Pfam" id="PF00001">
    <property type="entry name" value="7tm_1"/>
    <property type="match status" value="1"/>
</dbReference>
<gene>
    <name evidence="10" type="ORF">FSP39_021294</name>
</gene>